<name>A0ABW7T332_9ACTN</name>
<accession>A0ABW7T332</accession>
<dbReference type="RefSeq" id="WP_397612399.1">
    <property type="nucleotide sequence ID" value="NZ_JBIRRB010000002.1"/>
</dbReference>
<comment type="caution">
    <text evidence="2">The sequence shown here is derived from an EMBL/GenBank/DDBJ whole genome shotgun (WGS) entry which is preliminary data.</text>
</comment>
<organism evidence="2 3">
    <name type="scientific">Streptomyces abikoensis</name>
    <dbReference type="NCBI Taxonomy" id="97398"/>
    <lineage>
        <taxon>Bacteria</taxon>
        <taxon>Bacillati</taxon>
        <taxon>Actinomycetota</taxon>
        <taxon>Actinomycetes</taxon>
        <taxon>Kitasatosporales</taxon>
        <taxon>Streptomycetaceae</taxon>
        <taxon>Streptomyces</taxon>
    </lineage>
</organism>
<evidence type="ECO:0000259" key="1">
    <source>
        <dbReference type="PROSITE" id="PS50943"/>
    </source>
</evidence>
<protein>
    <submittedName>
        <fullName evidence="2">Helix-turn-helix transcriptional regulator</fullName>
    </submittedName>
</protein>
<keyword evidence="3" id="KW-1185">Reference proteome</keyword>
<dbReference type="Pfam" id="PF19054">
    <property type="entry name" value="DUF5753"/>
    <property type="match status" value="1"/>
</dbReference>
<dbReference type="Gene3D" id="1.10.260.40">
    <property type="entry name" value="lambda repressor-like DNA-binding domains"/>
    <property type="match status" value="1"/>
</dbReference>
<dbReference type="Pfam" id="PF13560">
    <property type="entry name" value="HTH_31"/>
    <property type="match status" value="1"/>
</dbReference>
<dbReference type="SMART" id="SM00530">
    <property type="entry name" value="HTH_XRE"/>
    <property type="match status" value="1"/>
</dbReference>
<dbReference type="InterPro" id="IPR010982">
    <property type="entry name" value="Lambda_DNA-bd_dom_sf"/>
</dbReference>
<dbReference type="CDD" id="cd00093">
    <property type="entry name" value="HTH_XRE"/>
    <property type="match status" value="1"/>
</dbReference>
<feature type="domain" description="HTH cro/C1-type" evidence="1">
    <location>
        <begin position="22"/>
        <end position="77"/>
    </location>
</feature>
<dbReference type="EMBL" id="JBIRRB010000002">
    <property type="protein sequence ID" value="MFI0910208.1"/>
    <property type="molecule type" value="Genomic_DNA"/>
</dbReference>
<reference evidence="2 3" key="1">
    <citation type="submission" date="2024-10" db="EMBL/GenBank/DDBJ databases">
        <title>The Natural Products Discovery Center: Release of the First 8490 Sequenced Strains for Exploring Actinobacteria Biosynthetic Diversity.</title>
        <authorList>
            <person name="Kalkreuter E."/>
            <person name="Kautsar S.A."/>
            <person name="Yang D."/>
            <person name="Bader C.D."/>
            <person name="Teijaro C.N."/>
            <person name="Fluegel L."/>
            <person name="Davis C.M."/>
            <person name="Simpson J.R."/>
            <person name="Lauterbach L."/>
            <person name="Steele A.D."/>
            <person name="Gui C."/>
            <person name="Meng S."/>
            <person name="Li G."/>
            <person name="Viehrig K."/>
            <person name="Ye F."/>
            <person name="Su P."/>
            <person name="Kiefer A.F."/>
            <person name="Nichols A."/>
            <person name="Cepeda A.J."/>
            <person name="Yan W."/>
            <person name="Fan B."/>
            <person name="Jiang Y."/>
            <person name="Adhikari A."/>
            <person name="Zheng C.-J."/>
            <person name="Schuster L."/>
            <person name="Cowan T.M."/>
            <person name="Smanski M.J."/>
            <person name="Chevrette M.G."/>
            <person name="De Carvalho L.P.S."/>
            <person name="Shen B."/>
        </authorList>
    </citation>
    <scope>NUCLEOTIDE SEQUENCE [LARGE SCALE GENOMIC DNA]</scope>
    <source>
        <strain evidence="2 3">NPDC020979</strain>
    </source>
</reference>
<evidence type="ECO:0000313" key="3">
    <source>
        <dbReference type="Proteomes" id="UP001611162"/>
    </source>
</evidence>
<proteinExistence type="predicted"/>
<dbReference type="Proteomes" id="UP001611162">
    <property type="component" value="Unassembled WGS sequence"/>
</dbReference>
<dbReference type="InterPro" id="IPR001387">
    <property type="entry name" value="Cro/C1-type_HTH"/>
</dbReference>
<sequence>MPARKSTSGGKPSARRTLAKELARLREKSGRSLSELAEETRCDRAYLHKLEKGDRLGSPEVMKALDQVYGTGKHLILFWELATVDVIPDKYKRFMALESEATSRYEFSVSTVPGLLQTEDYAREVLRAASYRGAEELEGQVAARLARQDWLLRDDLPVYRAILDEAVLMRFPKESKAWQLQLAHLVDVAEMPNVTLQVLPFSAGLHGLVGTSLTLLWLPDGKSVAYTEDAFSGDLDEHPEPVGRMRLAYDLVRDVALSPRESMTLVKQVAEDSPRCNPPE</sequence>
<dbReference type="SUPFAM" id="SSF47413">
    <property type="entry name" value="lambda repressor-like DNA-binding domains"/>
    <property type="match status" value="1"/>
</dbReference>
<dbReference type="PROSITE" id="PS50943">
    <property type="entry name" value="HTH_CROC1"/>
    <property type="match status" value="1"/>
</dbReference>
<dbReference type="InterPro" id="IPR043917">
    <property type="entry name" value="DUF5753"/>
</dbReference>
<gene>
    <name evidence="2" type="ORF">ACH4TF_07065</name>
</gene>
<evidence type="ECO:0000313" key="2">
    <source>
        <dbReference type="EMBL" id="MFI0910208.1"/>
    </source>
</evidence>